<dbReference type="Pfam" id="PF20329">
    <property type="entry name" value="DUF6624"/>
    <property type="match status" value="1"/>
</dbReference>
<protein>
    <submittedName>
        <fullName evidence="2">DUF6624 domain-containing protein</fullName>
    </submittedName>
</protein>
<dbReference type="RefSeq" id="WP_376885520.1">
    <property type="nucleotide sequence ID" value="NZ_JBHUHR010000023.1"/>
</dbReference>
<evidence type="ECO:0000313" key="2">
    <source>
        <dbReference type="EMBL" id="MFD2034927.1"/>
    </source>
</evidence>
<feature type="region of interest" description="Disordered" evidence="1">
    <location>
        <begin position="56"/>
        <end position="75"/>
    </location>
</feature>
<dbReference type="Proteomes" id="UP001597361">
    <property type="component" value="Unassembled WGS sequence"/>
</dbReference>
<evidence type="ECO:0000313" key="3">
    <source>
        <dbReference type="Proteomes" id="UP001597361"/>
    </source>
</evidence>
<name>A0ABW4VKQ3_9BACT</name>
<dbReference type="InterPro" id="IPR046732">
    <property type="entry name" value="DUF6624"/>
</dbReference>
<gene>
    <name evidence="2" type="ORF">ACFSKL_09005</name>
</gene>
<dbReference type="EMBL" id="JBHUHR010000023">
    <property type="protein sequence ID" value="MFD2034927.1"/>
    <property type="molecule type" value="Genomic_DNA"/>
</dbReference>
<organism evidence="2 3">
    <name type="scientific">Belliella marina</name>
    <dbReference type="NCBI Taxonomy" id="1644146"/>
    <lineage>
        <taxon>Bacteria</taxon>
        <taxon>Pseudomonadati</taxon>
        <taxon>Bacteroidota</taxon>
        <taxon>Cytophagia</taxon>
        <taxon>Cytophagales</taxon>
        <taxon>Cyclobacteriaceae</taxon>
        <taxon>Belliella</taxon>
    </lineage>
</organism>
<sequence length="75" mass="8510">MMLDRILMYQGKKQVFGTQASSLLREDGSWVIWPVENPESVDTRRKEAGFTNSVTESADSMDAIYNPEEALPKNE</sequence>
<keyword evidence="3" id="KW-1185">Reference proteome</keyword>
<accession>A0ABW4VKQ3</accession>
<comment type="caution">
    <text evidence="2">The sequence shown here is derived from an EMBL/GenBank/DDBJ whole genome shotgun (WGS) entry which is preliminary data.</text>
</comment>
<evidence type="ECO:0000256" key="1">
    <source>
        <dbReference type="SAM" id="MobiDB-lite"/>
    </source>
</evidence>
<reference evidence="3" key="1">
    <citation type="journal article" date="2019" name="Int. J. Syst. Evol. Microbiol.">
        <title>The Global Catalogue of Microorganisms (GCM) 10K type strain sequencing project: providing services to taxonomists for standard genome sequencing and annotation.</title>
        <authorList>
            <consortium name="The Broad Institute Genomics Platform"/>
            <consortium name="The Broad Institute Genome Sequencing Center for Infectious Disease"/>
            <person name="Wu L."/>
            <person name="Ma J."/>
        </authorList>
    </citation>
    <scope>NUCLEOTIDE SEQUENCE [LARGE SCALE GENOMIC DNA]</scope>
    <source>
        <strain evidence="3">CGMCC 1.15180</strain>
    </source>
</reference>
<proteinExistence type="predicted"/>